<accession>A0A3Q9BQ70</accession>
<protein>
    <submittedName>
        <fullName evidence="3">Cysteine hydrolase</fullName>
    </submittedName>
</protein>
<keyword evidence="4" id="KW-1185">Reference proteome</keyword>
<dbReference type="EMBL" id="CP034464">
    <property type="protein sequence ID" value="AZP11986.1"/>
    <property type="molecule type" value="Genomic_DNA"/>
</dbReference>
<evidence type="ECO:0000259" key="2">
    <source>
        <dbReference type="Pfam" id="PF00857"/>
    </source>
</evidence>
<dbReference type="RefSeq" id="WP_126127368.1">
    <property type="nucleotide sequence ID" value="NZ_CP034464.1"/>
</dbReference>
<dbReference type="Gene3D" id="3.40.50.850">
    <property type="entry name" value="Isochorismatase-like"/>
    <property type="match status" value="1"/>
</dbReference>
<dbReference type="KEGG" id="upv:EJN92_08185"/>
<dbReference type="Pfam" id="PF00857">
    <property type="entry name" value="Isochorismatase"/>
    <property type="match status" value="1"/>
</dbReference>
<dbReference type="SUPFAM" id="SSF52499">
    <property type="entry name" value="Isochorismatase-like hydrolases"/>
    <property type="match status" value="1"/>
</dbReference>
<evidence type="ECO:0000313" key="3">
    <source>
        <dbReference type="EMBL" id="AZP11986.1"/>
    </source>
</evidence>
<sequence length="212" mass="22893">MTTPTNLPPKRALIVIDVQNEYFTGGLVSDYPNPSMVLNNIGLAMDAARAAGVPVVVVQHTVAEAAPIFQKGQAEWDLHEVVKSRPHDHLIEKNLDSAFYETDLEVWLQAQQINTLSILGYMTQNCNAATIYQATGLGYTVEMLGDASGAVAYKNAVGSATAEEIHRVFSVVFHSNVAAICSTEEWIKLITTASESPRSSVPESAFAARTAI</sequence>
<dbReference type="PANTHER" id="PTHR43540">
    <property type="entry name" value="PEROXYUREIDOACRYLATE/UREIDOACRYLATE AMIDOHYDROLASE-RELATED"/>
    <property type="match status" value="1"/>
</dbReference>
<gene>
    <name evidence="3" type="ORF">EJN92_08185</name>
</gene>
<dbReference type="InterPro" id="IPR000868">
    <property type="entry name" value="Isochorismatase-like_dom"/>
</dbReference>
<dbReference type="PANTHER" id="PTHR43540:SF6">
    <property type="entry name" value="ISOCHORISMATASE-LIKE DOMAIN-CONTAINING PROTEIN"/>
    <property type="match status" value="1"/>
</dbReference>
<dbReference type="GO" id="GO:0016787">
    <property type="term" value="F:hydrolase activity"/>
    <property type="evidence" value="ECO:0007669"/>
    <property type="project" value="UniProtKB-KW"/>
</dbReference>
<proteinExistence type="predicted"/>
<dbReference type="InterPro" id="IPR036380">
    <property type="entry name" value="Isochorismatase-like_sf"/>
</dbReference>
<evidence type="ECO:0000313" key="4">
    <source>
        <dbReference type="Proteomes" id="UP000275663"/>
    </source>
</evidence>
<feature type="domain" description="Isochorismatase-like" evidence="2">
    <location>
        <begin position="12"/>
        <end position="152"/>
    </location>
</feature>
<evidence type="ECO:0000256" key="1">
    <source>
        <dbReference type="ARBA" id="ARBA00022801"/>
    </source>
</evidence>
<dbReference type="InterPro" id="IPR050272">
    <property type="entry name" value="Isochorismatase-like_hydrls"/>
</dbReference>
<dbReference type="AlphaFoldDB" id="A0A3Q9BQ70"/>
<organism evidence="3 4">
    <name type="scientific">Undibacterium parvum</name>
    <dbReference type="NCBI Taxonomy" id="401471"/>
    <lineage>
        <taxon>Bacteria</taxon>
        <taxon>Pseudomonadati</taxon>
        <taxon>Pseudomonadota</taxon>
        <taxon>Betaproteobacteria</taxon>
        <taxon>Burkholderiales</taxon>
        <taxon>Oxalobacteraceae</taxon>
        <taxon>Undibacterium</taxon>
    </lineage>
</organism>
<dbReference type="Proteomes" id="UP000275663">
    <property type="component" value="Chromosome"/>
</dbReference>
<dbReference type="OrthoDB" id="5360912at2"/>
<keyword evidence="1 3" id="KW-0378">Hydrolase</keyword>
<reference evidence="3 4" key="1">
    <citation type="journal article" date="2011" name="Int. J. Syst. Evol. Microbiol.">
        <title>Description of Undibacterium oligocarboniphilum sp. nov., isolated from purified water, and Undibacterium pigrum strain CCUG 49012 as the type strain of Undibacterium parvum sp. nov., and emended descriptions of the genus Undibacterium and the species Undibacterium pigrum.</title>
        <authorList>
            <person name="Eder W."/>
            <person name="Wanner G."/>
            <person name="Ludwig W."/>
            <person name="Busse H.J."/>
            <person name="Ziemke-Kageler F."/>
            <person name="Lang E."/>
        </authorList>
    </citation>
    <scope>NUCLEOTIDE SEQUENCE [LARGE SCALE GENOMIC DNA]</scope>
    <source>
        <strain evidence="3 4">DSM 23061</strain>
    </source>
</reference>
<name>A0A3Q9BQ70_9BURK</name>
<dbReference type="CDD" id="cd01014">
    <property type="entry name" value="nicotinamidase_related"/>
    <property type="match status" value="1"/>
</dbReference>